<evidence type="ECO:0000256" key="1">
    <source>
        <dbReference type="ARBA" id="ARBA00022737"/>
    </source>
</evidence>
<dbReference type="EMBL" id="LT906439">
    <property type="protein sequence ID" value="SNU87955.1"/>
    <property type="molecule type" value="Genomic_DNA"/>
</dbReference>
<dbReference type="Gene3D" id="1.10.1790.10">
    <property type="entry name" value="PRD domain"/>
    <property type="match status" value="2"/>
</dbReference>
<dbReference type="InterPro" id="IPR036388">
    <property type="entry name" value="WH-like_DNA-bd_sf"/>
</dbReference>
<dbReference type="Gene3D" id="3.40.50.2300">
    <property type="match status" value="1"/>
</dbReference>
<dbReference type="InterPro" id="IPR007737">
    <property type="entry name" value="Mga_HTH"/>
</dbReference>
<dbReference type="KEGG" id="smen:SAMEA4412692_0840"/>
<dbReference type="InterPro" id="IPR001034">
    <property type="entry name" value="DeoR_HTH"/>
</dbReference>
<evidence type="ECO:0000259" key="7">
    <source>
        <dbReference type="PROSITE" id="PS51372"/>
    </source>
</evidence>
<dbReference type="Gene3D" id="3.40.930.10">
    <property type="entry name" value="Mannitol-specific EII, Chain A"/>
    <property type="match status" value="1"/>
</dbReference>
<dbReference type="InterPro" id="IPR013196">
    <property type="entry name" value="HTH_11"/>
</dbReference>
<accession>A0A239SR57</accession>
<dbReference type="PROSITE" id="PS51094">
    <property type="entry name" value="PTS_EIIA_TYPE_2"/>
    <property type="match status" value="1"/>
</dbReference>
<dbReference type="Pfam" id="PF08279">
    <property type="entry name" value="HTH_11"/>
    <property type="match status" value="1"/>
</dbReference>
<dbReference type="eggNOG" id="COG3711">
    <property type="taxonomic scope" value="Bacteria"/>
</dbReference>
<dbReference type="eggNOG" id="COG1762">
    <property type="taxonomic scope" value="Bacteria"/>
</dbReference>
<dbReference type="InterPro" id="IPR036634">
    <property type="entry name" value="PRD_sf"/>
</dbReference>
<dbReference type="RefSeq" id="WP_018372740.1">
    <property type="nucleotide sequence ID" value="NZ_LT906439.1"/>
</dbReference>
<evidence type="ECO:0000256" key="4">
    <source>
        <dbReference type="ARBA" id="ARBA00023163"/>
    </source>
</evidence>
<evidence type="ECO:0000313" key="9">
    <source>
        <dbReference type="Proteomes" id="UP000215185"/>
    </source>
</evidence>
<dbReference type="SUPFAM" id="SSF55804">
    <property type="entry name" value="Phoshotransferase/anion transport protein"/>
    <property type="match status" value="1"/>
</dbReference>
<dbReference type="AlphaFoldDB" id="A0A239SR57"/>
<keyword evidence="9" id="KW-1185">Reference proteome</keyword>
<dbReference type="CDD" id="cd00211">
    <property type="entry name" value="PTS_IIA_fru"/>
    <property type="match status" value="1"/>
</dbReference>
<dbReference type="Pfam" id="PF00359">
    <property type="entry name" value="PTS_EIIA_2"/>
    <property type="match status" value="1"/>
</dbReference>
<dbReference type="STRING" id="1123308.GCA_000380085_00181"/>
<dbReference type="InterPro" id="IPR016152">
    <property type="entry name" value="PTrfase/Anion_transptr"/>
</dbReference>
<sequence>MNKKQEQLLQLLSEHTTLTASALAHYLSVSVRTVKNYVKEINEEFPNTVISSHSGYSIANCLPRYIFQEQTSNQTVEERHSHILIKILSAERPVDAFDLADDLFVSYSTLQTDLRKIRKQLTKFNLSLILKNNQLTVGGSEKDKRKLISNLLYNQSHIHFMNYSTIQSLFPDIDIAFLKTVTLEILEKYHYFINDYSLINFIMHLSIMINRIMNHNISLLHHQTFQLPETVSHICQSLSEKIESRFGILLSDADQAELAILLLSRTTRVDYRNSNSQDIEKYIGDEARGLVDIILQQLDTLYLIQLNDNSEFILRFSIHIKNLLTRARNNYLNKNPLVDNIKLQSPLIYDISVTIASIIKNQAGLSINDDEIAYIAFHLGSLIESQQELVETTTVILYSPDYYQSARTLATQLSEHFGNRLFIKNIVNDEEQILNDDSSDLIIATVPVNKEISIPILLITPFFHHRDKEKLSKKLDNLIFQRKRKEFETNLRDLFSADLFEITTEISDKEKAISHMCKILYDRGYTQSDFEQKIIEREKLSSTAFDRFAIPHTMTMEAKKTGIFFLINRKGIVWSSKKIQLVIMLCFSSSNRTTFHQIFEPLTNILIEPQNFEKIINSKHYEECVEYLVSCYRSD</sequence>
<dbReference type="InterPro" id="IPR050661">
    <property type="entry name" value="BglG_antiterminators"/>
</dbReference>
<gene>
    <name evidence="8" type="primary">licR_3</name>
    <name evidence="8" type="ORF">SAMEA4412692_00840</name>
</gene>
<dbReference type="PROSITE" id="PS51372">
    <property type="entry name" value="PRD_2"/>
    <property type="match status" value="2"/>
</dbReference>
<keyword evidence="1" id="KW-0677">Repeat</keyword>
<dbReference type="PANTHER" id="PTHR30185">
    <property type="entry name" value="CRYPTIC BETA-GLUCOSIDE BGL OPERON ANTITERMINATOR"/>
    <property type="match status" value="1"/>
</dbReference>
<evidence type="ECO:0000256" key="2">
    <source>
        <dbReference type="ARBA" id="ARBA00023015"/>
    </source>
</evidence>
<keyword evidence="4" id="KW-0804">Transcription</keyword>
<dbReference type="Pfam" id="PF00874">
    <property type="entry name" value="PRD"/>
    <property type="match status" value="2"/>
</dbReference>
<feature type="domain" description="PTS EIIA type-2" evidence="6">
    <location>
        <begin position="493"/>
        <end position="632"/>
    </location>
</feature>
<dbReference type="InterPro" id="IPR011608">
    <property type="entry name" value="PRD"/>
</dbReference>
<dbReference type="GO" id="GO:0003700">
    <property type="term" value="F:DNA-binding transcription factor activity"/>
    <property type="evidence" value="ECO:0007669"/>
    <property type="project" value="InterPro"/>
</dbReference>
<evidence type="ECO:0000259" key="6">
    <source>
        <dbReference type="PROSITE" id="PS51094"/>
    </source>
</evidence>
<protein>
    <submittedName>
        <fullName evidence="8">Transcriptional antiterminator</fullName>
    </submittedName>
</protein>
<evidence type="ECO:0000313" key="8">
    <source>
        <dbReference type="EMBL" id="SNU87955.1"/>
    </source>
</evidence>
<evidence type="ECO:0000259" key="5">
    <source>
        <dbReference type="PROSITE" id="PS51000"/>
    </source>
</evidence>
<dbReference type="Proteomes" id="UP000215185">
    <property type="component" value="Chromosome 1"/>
</dbReference>
<dbReference type="Gene3D" id="1.10.10.10">
    <property type="entry name" value="Winged helix-like DNA-binding domain superfamily/Winged helix DNA-binding domain"/>
    <property type="match status" value="2"/>
</dbReference>
<dbReference type="Pfam" id="PF05043">
    <property type="entry name" value="Mga"/>
    <property type="match status" value="1"/>
</dbReference>
<keyword evidence="2" id="KW-0805">Transcription regulation</keyword>
<evidence type="ECO:0000256" key="3">
    <source>
        <dbReference type="ARBA" id="ARBA00023159"/>
    </source>
</evidence>
<feature type="domain" description="PRD" evidence="7">
    <location>
        <begin position="169"/>
        <end position="272"/>
    </location>
</feature>
<feature type="domain" description="HTH deoR-type" evidence="5">
    <location>
        <begin position="1"/>
        <end position="58"/>
    </location>
</feature>
<dbReference type="SUPFAM" id="SSF63520">
    <property type="entry name" value="PTS-regulatory domain, PRD"/>
    <property type="match status" value="2"/>
</dbReference>
<name>A0A239SR57_9STRE</name>
<dbReference type="InterPro" id="IPR002178">
    <property type="entry name" value="PTS_EIIA_type-2_dom"/>
</dbReference>
<keyword evidence="3" id="KW-0010">Activator</keyword>
<feature type="domain" description="PRD" evidence="7">
    <location>
        <begin position="282"/>
        <end position="389"/>
    </location>
</feature>
<dbReference type="PROSITE" id="PS51000">
    <property type="entry name" value="HTH_DEOR_2"/>
    <property type="match status" value="1"/>
</dbReference>
<proteinExistence type="predicted"/>
<organism evidence="8 9">
    <name type="scientific">Streptococcus merionis</name>
    <dbReference type="NCBI Taxonomy" id="400065"/>
    <lineage>
        <taxon>Bacteria</taxon>
        <taxon>Bacillati</taxon>
        <taxon>Bacillota</taxon>
        <taxon>Bacilli</taxon>
        <taxon>Lactobacillales</taxon>
        <taxon>Streptococcaceae</taxon>
        <taxon>Streptococcus</taxon>
    </lineage>
</organism>
<reference evidence="8 9" key="1">
    <citation type="submission" date="2017-06" db="EMBL/GenBank/DDBJ databases">
        <authorList>
            <consortium name="Pathogen Informatics"/>
        </authorList>
    </citation>
    <scope>NUCLEOTIDE SEQUENCE [LARGE SCALE GENOMIC DNA]</scope>
    <source>
        <strain evidence="8 9">NCTC13788</strain>
    </source>
</reference>
<dbReference type="PANTHER" id="PTHR30185:SF18">
    <property type="entry name" value="TRANSCRIPTIONAL REGULATOR MTLR"/>
    <property type="match status" value="1"/>
</dbReference>